<evidence type="ECO:0000313" key="2">
    <source>
        <dbReference type="EMBL" id="QHU13947.1"/>
    </source>
</evidence>
<dbReference type="AlphaFoldDB" id="A0A6C0KB71"/>
<reference evidence="2" key="1">
    <citation type="journal article" date="2020" name="Nature">
        <title>Giant virus diversity and host interactions through global metagenomics.</title>
        <authorList>
            <person name="Schulz F."/>
            <person name="Roux S."/>
            <person name="Paez-Espino D."/>
            <person name="Jungbluth S."/>
            <person name="Walsh D.A."/>
            <person name="Denef V.J."/>
            <person name="McMahon K.D."/>
            <person name="Konstantinidis K.T."/>
            <person name="Eloe-Fadrosh E.A."/>
            <person name="Kyrpides N.C."/>
            <person name="Woyke T."/>
        </authorList>
    </citation>
    <scope>NUCLEOTIDE SEQUENCE</scope>
    <source>
        <strain evidence="2">GVMAG-S-1101182-85</strain>
    </source>
</reference>
<organism evidence="2">
    <name type="scientific">viral metagenome</name>
    <dbReference type="NCBI Taxonomy" id="1070528"/>
    <lineage>
        <taxon>unclassified sequences</taxon>
        <taxon>metagenomes</taxon>
        <taxon>organismal metagenomes</taxon>
    </lineage>
</organism>
<proteinExistence type="predicted"/>
<dbReference type="EMBL" id="MN740828">
    <property type="protein sequence ID" value="QHU13947.1"/>
    <property type="molecule type" value="Genomic_DNA"/>
</dbReference>
<feature type="domain" description="DUF5824" evidence="1">
    <location>
        <begin position="8"/>
        <end position="127"/>
    </location>
</feature>
<dbReference type="Pfam" id="PF19141">
    <property type="entry name" value="DUF5824"/>
    <property type="match status" value="1"/>
</dbReference>
<sequence length="153" mass="17694">MRTRKLWPKKYYKGLSNKKKTQRKKEILKFGALNSKDPKAYVGFKTDRGVKTRKSGYTEQWNRLFPDAKSIKERAEATGVPQDLLQESYDRGLAAWRTGHRPGATQQQWGYARVSSLLVCGKTHYGPDADLVRKAKTRSARARKWFSRCARKN</sequence>
<evidence type="ECO:0000259" key="1">
    <source>
        <dbReference type="Pfam" id="PF19141"/>
    </source>
</evidence>
<protein>
    <recommendedName>
        <fullName evidence="1">DUF5824 domain-containing protein</fullName>
    </recommendedName>
</protein>
<name>A0A6C0KB71_9ZZZZ</name>
<accession>A0A6C0KB71</accession>
<dbReference type="InterPro" id="IPR043862">
    <property type="entry name" value="DUF5824"/>
</dbReference>